<sequence length="187" mass="20714">MGRFIEHDRTENVLMSMPMNAKETQAIVQFFQQGGALRMLLDKEVSAELDVLFRYAKQLAGVGEYGAAARLFKVLTLYDAWSFDYWFELGACCQADSAWVDAIYAYGRAAQIRISAAQVPCAAGECYLACGNRPLAAKAFRTALFVCGEACEKEVMEQANIRQRALVGLAKTGEKDESDTDGRRSPR</sequence>
<protein>
    <submittedName>
        <fullName evidence="1">Secretion system chaperone SscA</fullName>
    </submittedName>
</protein>
<dbReference type="Proteomes" id="UP000041595">
    <property type="component" value="Unassembled WGS sequence"/>
</dbReference>
<dbReference type="InterPro" id="IPR011990">
    <property type="entry name" value="TPR-like_helical_dom_sf"/>
</dbReference>
<accession>A0A0T9U4F1</accession>
<proteinExistence type="predicted"/>
<dbReference type="SUPFAM" id="SSF48452">
    <property type="entry name" value="TPR-like"/>
    <property type="match status" value="1"/>
</dbReference>
<dbReference type="STRING" id="1453495.AT01_1127"/>
<reference evidence="1 2" key="1">
    <citation type="submission" date="2015-03" db="EMBL/GenBank/DDBJ databases">
        <authorList>
            <person name="Murphy D."/>
        </authorList>
    </citation>
    <scope>NUCLEOTIDE SEQUENCE [LARGE SCALE GENOMIC DNA]</scope>
    <source>
        <strain evidence="1 2">IP06005</strain>
    </source>
</reference>
<evidence type="ECO:0000313" key="2">
    <source>
        <dbReference type="Proteomes" id="UP000041595"/>
    </source>
</evidence>
<organism evidence="1 2">
    <name type="scientific">Yersinia aldovae</name>
    <dbReference type="NCBI Taxonomy" id="29483"/>
    <lineage>
        <taxon>Bacteria</taxon>
        <taxon>Pseudomonadati</taxon>
        <taxon>Pseudomonadota</taxon>
        <taxon>Gammaproteobacteria</taxon>
        <taxon>Enterobacterales</taxon>
        <taxon>Yersiniaceae</taxon>
        <taxon>Yersinia</taxon>
    </lineage>
</organism>
<evidence type="ECO:0000313" key="1">
    <source>
        <dbReference type="EMBL" id="CNL19252.1"/>
    </source>
</evidence>
<name>A0A0T9U4F1_YERAL</name>
<gene>
    <name evidence="1" type="ORF">ERS137965_02318</name>
</gene>
<dbReference type="AlphaFoldDB" id="A0A0T9U4F1"/>
<dbReference type="NCBIfam" id="NF011890">
    <property type="entry name" value="PRK15363.1"/>
    <property type="match status" value="1"/>
</dbReference>
<dbReference type="Gene3D" id="1.25.40.10">
    <property type="entry name" value="Tetratricopeptide repeat domain"/>
    <property type="match status" value="1"/>
</dbReference>
<dbReference type="EMBL" id="CQEJ01000012">
    <property type="protein sequence ID" value="CNL19252.1"/>
    <property type="molecule type" value="Genomic_DNA"/>
</dbReference>